<dbReference type="InterPro" id="IPR035906">
    <property type="entry name" value="MetI-like_sf"/>
</dbReference>
<evidence type="ECO:0000313" key="10">
    <source>
        <dbReference type="Proteomes" id="UP000290106"/>
    </source>
</evidence>
<name>A0A4Q1RKQ1_9FIRM</name>
<keyword evidence="3" id="KW-1003">Cell membrane</keyword>
<protein>
    <submittedName>
        <fullName evidence="9">Sugar ABC transporter permease</fullName>
    </submittedName>
</protein>
<dbReference type="GO" id="GO:0055085">
    <property type="term" value="P:transmembrane transport"/>
    <property type="evidence" value="ECO:0007669"/>
    <property type="project" value="InterPro"/>
</dbReference>
<evidence type="ECO:0000256" key="4">
    <source>
        <dbReference type="ARBA" id="ARBA00022692"/>
    </source>
</evidence>
<feature type="transmembrane region" description="Helical" evidence="7">
    <location>
        <begin position="278"/>
        <end position="296"/>
    </location>
</feature>
<comment type="subcellular location">
    <subcellularLocation>
        <location evidence="1 7">Cell membrane</location>
        <topology evidence="1 7">Multi-pass membrane protein</topology>
    </subcellularLocation>
</comment>
<evidence type="ECO:0000256" key="2">
    <source>
        <dbReference type="ARBA" id="ARBA00022448"/>
    </source>
</evidence>
<comment type="caution">
    <text evidence="9">The sequence shown here is derived from an EMBL/GenBank/DDBJ whole genome shotgun (WGS) entry which is preliminary data.</text>
</comment>
<dbReference type="PANTHER" id="PTHR30193">
    <property type="entry name" value="ABC TRANSPORTER PERMEASE PROTEIN"/>
    <property type="match status" value="1"/>
</dbReference>
<dbReference type="Proteomes" id="UP000290106">
    <property type="component" value="Unassembled WGS sequence"/>
</dbReference>
<evidence type="ECO:0000256" key="5">
    <source>
        <dbReference type="ARBA" id="ARBA00022989"/>
    </source>
</evidence>
<evidence type="ECO:0000259" key="8">
    <source>
        <dbReference type="PROSITE" id="PS50928"/>
    </source>
</evidence>
<dbReference type="EMBL" id="SDKC01000001">
    <property type="protein sequence ID" value="RXS76360.1"/>
    <property type="molecule type" value="Genomic_DNA"/>
</dbReference>
<keyword evidence="10" id="KW-1185">Reference proteome</keyword>
<dbReference type="PROSITE" id="PS50928">
    <property type="entry name" value="ABC_TM1"/>
    <property type="match status" value="1"/>
</dbReference>
<dbReference type="PANTHER" id="PTHR30193:SF37">
    <property type="entry name" value="INNER MEMBRANE ABC TRANSPORTER PERMEASE PROTEIN YCJO"/>
    <property type="match status" value="1"/>
</dbReference>
<dbReference type="OrthoDB" id="9786413at2"/>
<organism evidence="9 10">
    <name type="scientific">Blautia faecicola</name>
    <dbReference type="NCBI Taxonomy" id="2509240"/>
    <lineage>
        <taxon>Bacteria</taxon>
        <taxon>Bacillati</taxon>
        <taxon>Bacillota</taxon>
        <taxon>Clostridia</taxon>
        <taxon>Lachnospirales</taxon>
        <taxon>Lachnospiraceae</taxon>
        <taxon>Blautia</taxon>
    </lineage>
</organism>
<reference evidence="9 10" key="1">
    <citation type="submission" date="2019-01" db="EMBL/GenBank/DDBJ databases">
        <title>Blautia sp. nov. KGMB01111 isolated human feces.</title>
        <authorList>
            <person name="Park J.-E."/>
            <person name="Kim J.-S."/>
            <person name="Park S.-H."/>
        </authorList>
    </citation>
    <scope>NUCLEOTIDE SEQUENCE [LARGE SCALE GENOMIC DNA]</scope>
    <source>
        <strain evidence="9 10">KGMB01111</strain>
    </source>
</reference>
<gene>
    <name evidence="9" type="ORF">ETP43_14900</name>
</gene>
<keyword evidence="5 7" id="KW-1133">Transmembrane helix</keyword>
<proteinExistence type="inferred from homology"/>
<dbReference type="SUPFAM" id="SSF161098">
    <property type="entry name" value="MetI-like"/>
    <property type="match status" value="1"/>
</dbReference>
<dbReference type="CDD" id="cd06261">
    <property type="entry name" value="TM_PBP2"/>
    <property type="match status" value="1"/>
</dbReference>
<evidence type="ECO:0000256" key="6">
    <source>
        <dbReference type="ARBA" id="ARBA00023136"/>
    </source>
</evidence>
<dbReference type="Gene3D" id="1.10.3720.10">
    <property type="entry name" value="MetI-like"/>
    <property type="match status" value="1"/>
</dbReference>
<evidence type="ECO:0000256" key="3">
    <source>
        <dbReference type="ARBA" id="ARBA00022475"/>
    </source>
</evidence>
<keyword evidence="4 7" id="KW-0812">Transmembrane</keyword>
<dbReference type="GO" id="GO:0005886">
    <property type="term" value="C:plasma membrane"/>
    <property type="evidence" value="ECO:0007669"/>
    <property type="project" value="UniProtKB-SubCell"/>
</dbReference>
<keyword evidence="2 7" id="KW-0813">Transport</keyword>
<sequence>MKRISKTEIKEMRSQSKKNRIMFAFTLPTVILYTIFFLVTMLIGVYYSFTDWNGISKDYTFVGLKNYVKVLTDERFREALWFNIGYTIALVVLLIVIPLTIALALNRIRRLSTLFRSIYFIPAVISMVTVGLIWNELFYRAVPVIGEMLNIEALSTSPLGNPKLAAIAIMVVNIWQGCAIPTVLFIAGLQSVPKDLLEAATIDGAGNWARFWNVIIPYLIPVLNMVIITQAKAGLTVFDYIKVMTNGGPAQSTEAVGLLIYRHAINEGKFSTSVAESMILFVIVGVVSAFSLRLTSNKQVGE</sequence>
<feature type="domain" description="ABC transmembrane type-1" evidence="8">
    <location>
        <begin position="80"/>
        <end position="291"/>
    </location>
</feature>
<feature type="transmembrane region" description="Helical" evidence="7">
    <location>
        <begin position="208"/>
        <end position="228"/>
    </location>
</feature>
<keyword evidence="6 7" id="KW-0472">Membrane</keyword>
<dbReference type="InterPro" id="IPR000515">
    <property type="entry name" value="MetI-like"/>
</dbReference>
<accession>A0A4Q1RKQ1</accession>
<feature type="transmembrane region" description="Helical" evidence="7">
    <location>
        <begin position="117"/>
        <end position="134"/>
    </location>
</feature>
<evidence type="ECO:0000313" key="9">
    <source>
        <dbReference type="EMBL" id="RXS76360.1"/>
    </source>
</evidence>
<feature type="transmembrane region" description="Helical" evidence="7">
    <location>
        <begin position="80"/>
        <end position="105"/>
    </location>
</feature>
<feature type="transmembrane region" description="Helical" evidence="7">
    <location>
        <begin position="164"/>
        <end position="187"/>
    </location>
</feature>
<dbReference type="Pfam" id="PF00528">
    <property type="entry name" value="BPD_transp_1"/>
    <property type="match status" value="1"/>
</dbReference>
<comment type="similarity">
    <text evidence="7">Belongs to the binding-protein-dependent transport system permease family.</text>
</comment>
<dbReference type="RefSeq" id="WP_129258986.1">
    <property type="nucleotide sequence ID" value="NZ_JBGKFY010000003.1"/>
</dbReference>
<feature type="transmembrane region" description="Helical" evidence="7">
    <location>
        <begin position="21"/>
        <end position="49"/>
    </location>
</feature>
<evidence type="ECO:0000256" key="1">
    <source>
        <dbReference type="ARBA" id="ARBA00004651"/>
    </source>
</evidence>
<evidence type="ECO:0000256" key="7">
    <source>
        <dbReference type="RuleBase" id="RU363032"/>
    </source>
</evidence>
<dbReference type="AlphaFoldDB" id="A0A4Q1RKQ1"/>
<dbReference type="InterPro" id="IPR051393">
    <property type="entry name" value="ABC_transporter_permease"/>
</dbReference>